<evidence type="ECO:0008006" key="3">
    <source>
        <dbReference type="Google" id="ProtNLM"/>
    </source>
</evidence>
<dbReference type="InterPro" id="IPR032675">
    <property type="entry name" value="LRR_dom_sf"/>
</dbReference>
<dbReference type="KEGG" id="hir:HETIRDRAFT_171604"/>
<proteinExistence type="predicted"/>
<dbReference type="HOGENOM" id="CLU_541903_0_0_1"/>
<dbReference type="AlphaFoldDB" id="W4K232"/>
<dbReference type="EMBL" id="KI925460">
    <property type="protein sequence ID" value="ETW79873.1"/>
    <property type="molecule type" value="Genomic_DNA"/>
</dbReference>
<sequence>MDEDTPDLGPVAVAAPFAPAGVPFAVSSGIQKLPVEVVEHILLDCSIGTYIPSTWVQRDFFPAGMAPQWIAITYVCHLWRQISLLCPRMWTFITTDLSLGWISAHLCRSRTRPLVVELDISTQISADEFRRLLAPHFGRVEKFYLGSALPEDINTDLLLPFCDAIIQPAPLLESAVLDVYAANAFMENLFAGHAPRLRRLWLTTGGAIDATSPILHNLRSLKLGETLSSDETLTALQNTPFLERLRIDGFRSDPFSAFIEPVTGLVSLPHLSHMSTTLSYDALDFLEQILLPPTAHVQVMIYDEVSTAREDQWSCLLDLILPHLSLLSQGVSSAYICLILSNGPWKLSWHPASETYFCPPTNSSDEHYWKQLALEGNTSGWDQQCGHDTPEPLPSDYVESGRECLFDLCRSPFAVGVAGYEHLSGCMPAAMHDILCICEHIFAVTDVTAFTLSSYRSENWKYRKPNAESLEYEERMQDPDAWRPILRLMPEVRILKAIFRDSLGILAAITPDLDNPNEIWLPNLTTLILDGLELECPHISQSHAPAFGVLKTLLSRRREVGLGLKNLVVVYKDCGHGCVDCLQDYVESVFLFPMSAAYEPTEPDPPSCYW</sequence>
<dbReference type="OrthoDB" id="2884925at2759"/>
<dbReference type="InParanoid" id="W4K232"/>
<name>W4K232_HETIT</name>
<dbReference type="Proteomes" id="UP000030671">
    <property type="component" value="Unassembled WGS sequence"/>
</dbReference>
<dbReference type="RefSeq" id="XP_009548411.1">
    <property type="nucleotide sequence ID" value="XM_009550116.1"/>
</dbReference>
<gene>
    <name evidence="1" type="ORF">HETIRDRAFT_171604</name>
</gene>
<organism evidence="1 2">
    <name type="scientific">Heterobasidion irregulare (strain TC 32-1)</name>
    <dbReference type="NCBI Taxonomy" id="747525"/>
    <lineage>
        <taxon>Eukaryota</taxon>
        <taxon>Fungi</taxon>
        <taxon>Dikarya</taxon>
        <taxon>Basidiomycota</taxon>
        <taxon>Agaricomycotina</taxon>
        <taxon>Agaricomycetes</taxon>
        <taxon>Russulales</taxon>
        <taxon>Bondarzewiaceae</taxon>
        <taxon>Heterobasidion</taxon>
        <taxon>Heterobasidion annosum species complex</taxon>
    </lineage>
</organism>
<dbReference type="Gene3D" id="3.80.10.10">
    <property type="entry name" value="Ribonuclease Inhibitor"/>
    <property type="match status" value="1"/>
</dbReference>
<reference evidence="1 2" key="1">
    <citation type="journal article" date="2012" name="New Phytol.">
        <title>Insight into trade-off between wood decay and parasitism from the genome of a fungal forest pathogen.</title>
        <authorList>
            <person name="Olson A."/>
            <person name="Aerts A."/>
            <person name="Asiegbu F."/>
            <person name="Belbahri L."/>
            <person name="Bouzid O."/>
            <person name="Broberg A."/>
            <person name="Canback B."/>
            <person name="Coutinho P.M."/>
            <person name="Cullen D."/>
            <person name="Dalman K."/>
            <person name="Deflorio G."/>
            <person name="van Diepen L.T."/>
            <person name="Dunand C."/>
            <person name="Duplessis S."/>
            <person name="Durling M."/>
            <person name="Gonthier P."/>
            <person name="Grimwood J."/>
            <person name="Fossdal C.G."/>
            <person name="Hansson D."/>
            <person name="Henrissat B."/>
            <person name="Hietala A."/>
            <person name="Himmelstrand K."/>
            <person name="Hoffmeister D."/>
            <person name="Hogberg N."/>
            <person name="James T.Y."/>
            <person name="Karlsson M."/>
            <person name="Kohler A."/>
            <person name="Kues U."/>
            <person name="Lee Y.H."/>
            <person name="Lin Y.C."/>
            <person name="Lind M."/>
            <person name="Lindquist E."/>
            <person name="Lombard V."/>
            <person name="Lucas S."/>
            <person name="Lunden K."/>
            <person name="Morin E."/>
            <person name="Murat C."/>
            <person name="Park J."/>
            <person name="Raffaello T."/>
            <person name="Rouze P."/>
            <person name="Salamov A."/>
            <person name="Schmutz J."/>
            <person name="Solheim H."/>
            <person name="Stahlberg J."/>
            <person name="Velez H."/>
            <person name="de Vries R.P."/>
            <person name="Wiebenga A."/>
            <person name="Woodward S."/>
            <person name="Yakovlev I."/>
            <person name="Garbelotto M."/>
            <person name="Martin F."/>
            <person name="Grigoriev I.V."/>
            <person name="Stenlid J."/>
        </authorList>
    </citation>
    <scope>NUCLEOTIDE SEQUENCE [LARGE SCALE GENOMIC DNA]</scope>
    <source>
        <strain evidence="1 2">TC 32-1</strain>
    </source>
</reference>
<accession>W4K232</accession>
<dbReference type="GeneID" id="20668355"/>
<evidence type="ECO:0000313" key="1">
    <source>
        <dbReference type="EMBL" id="ETW79873.1"/>
    </source>
</evidence>
<keyword evidence="2" id="KW-1185">Reference proteome</keyword>
<protein>
    <recommendedName>
        <fullName evidence="3">F-box domain-containing protein</fullName>
    </recommendedName>
</protein>
<evidence type="ECO:0000313" key="2">
    <source>
        <dbReference type="Proteomes" id="UP000030671"/>
    </source>
</evidence>